<dbReference type="STRING" id="768704.Desmer_0508"/>
<sequence>MIILLGETAEAGEIAVYLKTRGLEFERIRSWTEKGCPQTPSVILDASHPSSSKFATLCQWCEQRGISYLRLERPETKIPASPLIFPVYGWEKALLQLKQCVENLSEKKGRKVTIFVTTGSHQLESVVFSTFANLTRVVIRILPQGHLVQKCRDMGISPRDIVAIQGPFSKDINKTLFKFYRADILLTLDSGLAGGTDTKISAALELGMEIVLVKKKKISTDLTVSTVVELQNWVDNNIPDIR</sequence>
<keyword evidence="3" id="KW-0560">Oxidoreductase</keyword>
<dbReference type="Proteomes" id="UP000005262">
    <property type="component" value="Chromosome"/>
</dbReference>
<evidence type="ECO:0000313" key="5">
    <source>
        <dbReference type="Proteomes" id="UP000005262"/>
    </source>
</evidence>
<evidence type="ECO:0000313" key="4">
    <source>
        <dbReference type="EMBL" id="AFQ42553.1"/>
    </source>
</evidence>
<dbReference type="UniPathway" id="UPA00148"/>
<evidence type="ECO:0000256" key="1">
    <source>
        <dbReference type="ARBA" id="ARBA00004953"/>
    </source>
</evidence>
<dbReference type="InterPro" id="IPR003723">
    <property type="entry name" value="Precorrin-6x_reduct"/>
</dbReference>
<dbReference type="PANTHER" id="PTHR36925:SF1">
    <property type="entry name" value="COBALT-PRECORRIN-6A REDUCTASE"/>
    <property type="match status" value="1"/>
</dbReference>
<dbReference type="RefSeq" id="WP_014901475.1">
    <property type="nucleotide sequence ID" value="NC_018515.1"/>
</dbReference>
<dbReference type="EMBL" id="CP003629">
    <property type="protein sequence ID" value="AFQ42553.1"/>
    <property type="molecule type" value="Genomic_DNA"/>
</dbReference>
<accession>J7ITW1</accession>
<dbReference type="eggNOG" id="COG2099">
    <property type="taxonomic scope" value="Bacteria"/>
</dbReference>
<organism evidence="4 5">
    <name type="scientific">Desulfosporosinus meridiei (strain ATCC BAA-275 / DSM 13257 / KCTC 12902 / NCIMB 13706 / S10)</name>
    <dbReference type="NCBI Taxonomy" id="768704"/>
    <lineage>
        <taxon>Bacteria</taxon>
        <taxon>Bacillati</taxon>
        <taxon>Bacillota</taxon>
        <taxon>Clostridia</taxon>
        <taxon>Eubacteriales</taxon>
        <taxon>Desulfitobacteriaceae</taxon>
        <taxon>Desulfosporosinus</taxon>
    </lineage>
</organism>
<gene>
    <name evidence="4" type="ordered locus">Desmer_0508</name>
</gene>
<protein>
    <submittedName>
        <fullName evidence="4">Precorrin-6x reductase</fullName>
    </submittedName>
</protein>
<dbReference type="OrthoDB" id="9780707at2"/>
<name>J7ITW1_DESMD</name>
<dbReference type="AlphaFoldDB" id="J7ITW1"/>
<dbReference type="KEGG" id="dmi:Desmer_0508"/>
<reference evidence="5" key="2">
    <citation type="submission" date="2012-08" db="EMBL/GenBank/DDBJ databases">
        <title>Finished genome of Desulfosporosinus meridiei DSM 13257.</title>
        <authorList>
            <person name="Huntemann M."/>
            <person name="Wei C.-L."/>
            <person name="Han J."/>
            <person name="Detter J.C."/>
            <person name="Han C."/>
            <person name="Davenport K."/>
            <person name="Daligault H."/>
            <person name="Erkkila T."/>
            <person name="Gu W."/>
            <person name="Munk A.C.C."/>
            <person name="Teshima H."/>
            <person name="Xu Y."/>
            <person name="Chain P."/>
            <person name="Tapia R."/>
            <person name="Chen A."/>
            <person name="Krypides N."/>
            <person name="Mavromatis K."/>
            <person name="Markowitz V."/>
            <person name="Szeto E."/>
            <person name="Ivanova N."/>
            <person name="Mikhailova N."/>
            <person name="Ovchinnikova G."/>
            <person name="Pagani I."/>
            <person name="Pati A."/>
            <person name="Goodwin L."/>
            <person name="Peters L."/>
            <person name="Pitluck S."/>
            <person name="Woyke T."/>
            <person name="Pester M."/>
            <person name="Spring S."/>
            <person name="Ollivier B."/>
            <person name="Rattei T."/>
            <person name="Klenk H.-P."/>
            <person name="Wagner M."/>
            <person name="Loy A."/>
        </authorList>
    </citation>
    <scope>NUCLEOTIDE SEQUENCE [LARGE SCALE GENOMIC DNA]</scope>
    <source>
        <strain evidence="5">ATCC BAA-275 / DSM 13257 / NCIMB 13706 / S10</strain>
    </source>
</reference>
<dbReference type="Pfam" id="PF02571">
    <property type="entry name" value="CbiJ"/>
    <property type="match status" value="1"/>
</dbReference>
<dbReference type="GO" id="GO:0016994">
    <property type="term" value="F:precorrin-6A reductase activity"/>
    <property type="evidence" value="ECO:0007669"/>
    <property type="project" value="InterPro"/>
</dbReference>
<dbReference type="PROSITE" id="PS51014">
    <property type="entry name" value="COBK_CBIJ"/>
    <property type="match status" value="1"/>
</dbReference>
<keyword evidence="2" id="KW-0169">Cobalamin biosynthesis</keyword>
<dbReference type="GO" id="GO:0009236">
    <property type="term" value="P:cobalamin biosynthetic process"/>
    <property type="evidence" value="ECO:0007669"/>
    <property type="project" value="UniProtKB-UniPathway"/>
</dbReference>
<evidence type="ECO:0000256" key="3">
    <source>
        <dbReference type="ARBA" id="ARBA00023002"/>
    </source>
</evidence>
<dbReference type="PANTHER" id="PTHR36925">
    <property type="entry name" value="COBALT-PRECORRIN-6A REDUCTASE"/>
    <property type="match status" value="1"/>
</dbReference>
<reference evidence="4 5" key="1">
    <citation type="journal article" date="2012" name="J. Bacteriol.">
        <title>Complete genome sequences of Desulfosporosinus orientis DSM765T, Desulfosporosinus youngiae DSM17734T, Desulfosporosinus meridiei DSM13257T, and Desulfosporosinus acidiphilus DSM22704T.</title>
        <authorList>
            <person name="Pester M."/>
            <person name="Brambilla E."/>
            <person name="Alazard D."/>
            <person name="Rattei T."/>
            <person name="Weinmaier T."/>
            <person name="Han J."/>
            <person name="Lucas S."/>
            <person name="Lapidus A."/>
            <person name="Cheng J.F."/>
            <person name="Goodwin L."/>
            <person name="Pitluck S."/>
            <person name="Peters L."/>
            <person name="Ovchinnikova G."/>
            <person name="Teshima H."/>
            <person name="Detter J.C."/>
            <person name="Han C.S."/>
            <person name="Tapia R."/>
            <person name="Land M.L."/>
            <person name="Hauser L."/>
            <person name="Kyrpides N.C."/>
            <person name="Ivanova N.N."/>
            <person name="Pagani I."/>
            <person name="Huntmann M."/>
            <person name="Wei C.L."/>
            <person name="Davenport K.W."/>
            <person name="Daligault H."/>
            <person name="Chain P.S."/>
            <person name="Chen A."/>
            <person name="Mavromatis K."/>
            <person name="Markowitz V."/>
            <person name="Szeto E."/>
            <person name="Mikhailova N."/>
            <person name="Pati A."/>
            <person name="Wagner M."/>
            <person name="Woyke T."/>
            <person name="Ollivier B."/>
            <person name="Klenk H.P."/>
            <person name="Spring S."/>
            <person name="Loy A."/>
        </authorList>
    </citation>
    <scope>NUCLEOTIDE SEQUENCE [LARGE SCALE GENOMIC DNA]</scope>
    <source>
        <strain evidence="5">ATCC BAA-275 / DSM 13257 / NCIMB 13706 / S10</strain>
    </source>
</reference>
<dbReference type="HOGENOM" id="CLU_068627_0_0_9"/>
<comment type="pathway">
    <text evidence="1">Cofactor biosynthesis; adenosylcobalamin biosynthesis.</text>
</comment>
<evidence type="ECO:0000256" key="2">
    <source>
        <dbReference type="ARBA" id="ARBA00022573"/>
    </source>
</evidence>
<keyword evidence="5" id="KW-1185">Reference proteome</keyword>
<proteinExistence type="predicted"/>